<evidence type="ECO:0000313" key="1">
    <source>
        <dbReference type="EMBL" id="KAF1961825.1"/>
    </source>
</evidence>
<dbReference type="OrthoDB" id="2823490at2759"/>
<dbReference type="AlphaFoldDB" id="A0A6A5UAA5"/>
<evidence type="ECO:0008006" key="3">
    <source>
        <dbReference type="Google" id="ProtNLM"/>
    </source>
</evidence>
<name>A0A6A5UAA5_9PLEO</name>
<gene>
    <name evidence="1" type="ORF">CC80DRAFT_589315</name>
</gene>
<protein>
    <recommendedName>
        <fullName evidence="3">F-box domain-containing protein</fullName>
    </recommendedName>
</protein>
<evidence type="ECO:0000313" key="2">
    <source>
        <dbReference type="Proteomes" id="UP000800035"/>
    </source>
</evidence>
<keyword evidence="2" id="KW-1185">Reference proteome</keyword>
<organism evidence="1 2">
    <name type="scientific">Byssothecium circinans</name>
    <dbReference type="NCBI Taxonomy" id="147558"/>
    <lineage>
        <taxon>Eukaryota</taxon>
        <taxon>Fungi</taxon>
        <taxon>Dikarya</taxon>
        <taxon>Ascomycota</taxon>
        <taxon>Pezizomycotina</taxon>
        <taxon>Dothideomycetes</taxon>
        <taxon>Pleosporomycetidae</taxon>
        <taxon>Pleosporales</taxon>
        <taxon>Massarineae</taxon>
        <taxon>Massarinaceae</taxon>
        <taxon>Byssothecium</taxon>
    </lineage>
</organism>
<dbReference type="Proteomes" id="UP000800035">
    <property type="component" value="Unassembled WGS sequence"/>
</dbReference>
<sequence>MSRLLSIPRELRDEILLLVVEGRRLTPTSVFEVKKQQRESLHDFSEYEWHSGSSFYLTDSAAYSLNAPPLFLCNKQIQAETRAIIHRRGLNYELEIKVLNDRYFAPTWVSIPALAEKVNRVSVVFQSTGAFEYRPSGCPFLPEGKGTHDIWQRGCGGPCMWVWMLYGLLQRFLYHGPVGARSETSRPRAIAIDNLELDFVDPEDLEALLPELLTDEEKAKAFNLHEYNGYDRRLLPGADGLLRPESFEESVRHEIVSLLAVSYHTAEYGAILYERLGTLSFKVNGKLVAQIDLGKELAERKFNDNFQNVERSQRPQHWNDWKNGMLKKRKYHGLTTVEYEDGWKEETFAIAKKIY</sequence>
<accession>A0A6A5UAA5</accession>
<proteinExistence type="predicted"/>
<reference evidence="1" key="1">
    <citation type="journal article" date="2020" name="Stud. Mycol.">
        <title>101 Dothideomycetes genomes: a test case for predicting lifestyles and emergence of pathogens.</title>
        <authorList>
            <person name="Haridas S."/>
            <person name="Albert R."/>
            <person name="Binder M."/>
            <person name="Bloem J."/>
            <person name="Labutti K."/>
            <person name="Salamov A."/>
            <person name="Andreopoulos B."/>
            <person name="Baker S."/>
            <person name="Barry K."/>
            <person name="Bills G."/>
            <person name="Bluhm B."/>
            <person name="Cannon C."/>
            <person name="Castanera R."/>
            <person name="Culley D."/>
            <person name="Daum C."/>
            <person name="Ezra D."/>
            <person name="Gonzalez J."/>
            <person name="Henrissat B."/>
            <person name="Kuo A."/>
            <person name="Liang C."/>
            <person name="Lipzen A."/>
            <person name="Lutzoni F."/>
            <person name="Magnuson J."/>
            <person name="Mondo S."/>
            <person name="Nolan M."/>
            <person name="Ohm R."/>
            <person name="Pangilinan J."/>
            <person name="Park H.-J."/>
            <person name="Ramirez L."/>
            <person name="Alfaro M."/>
            <person name="Sun H."/>
            <person name="Tritt A."/>
            <person name="Yoshinaga Y."/>
            <person name="Zwiers L.-H."/>
            <person name="Turgeon B."/>
            <person name="Goodwin S."/>
            <person name="Spatafora J."/>
            <person name="Crous P."/>
            <person name="Grigoriev I."/>
        </authorList>
    </citation>
    <scope>NUCLEOTIDE SEQUENCE</scope>
    <source>
        <strain evidence="1">CBS 675.92</strain>
    </source>
</reference>
<dbReference type="EMBL" id="ML976980">
    <property type="protein sequence ID" value="KAF1961825.1"/>
    <property type="molecule type" value="Genomic_DNA"/>
</dbReference>